<sequence>MSAVAPIVLILGAGPNIGQAVARAFIAKGYKAALVSRKQNEGDSSSDQLNIAADLSSPDAVVSAFSKVKSVLGDHPSVVVHNAAAVNPSPPTDPLSLAVGDFTRSLNINTVSAFAAAQQAALGFAKLPSSASKTFIYTGNILNTTVIPPLLDLGVGKSATAHIIQTAATVYKDQGFKFYYADQRKPDGSPIFNVDGEAHADFYVELSEGESQGPWQQAFVKGEGYKVFPSS</sequence>
<reference evidence="3" key="1">
    <citation type="journal article" date="2021" name="Nat. Commun.">
        <title>Genetic determinants of endophytism in the Arabidopsis root mycobiome.</title>
        <authorList>
            <person name="Mesny F."/>
            <person name="Miyauchi S."/>
            <person name="Thiergart T."/>
            <person name="Pickel B."/>
            <person name="Atanasova L."/>
            <person name="Karlsson M."/>
            <person name="Huettel B."/>
            <person name="Barry K.W."/>
            <person name="Haridas S."/>
            <person name="Chen C."/>
            <person name="Bauer D."/>
            <person name="Andreopoulos W."/>
            <person name="Pangilinan J."/>
            <person name="LaButti K."/>
            <person name="Riley R."/>
            <person name="Lipzen A."/>
            <person name="Clum A."/>
            <person name="Drula E."/>
            <person name="Henrissat B."/>
            <person name="Kohler A."/>
            <person name="Grigoriev I.V."/>
            <person name="Martin F.M."/>
            <person name="Hacquard S."/>
        </authorList>
    </citation>
    <scope>NUCLEOTIDE SEQUENCE</scope>
    <source>
        <strain evidence="3">MPI-CAGE-AT-0147</strain>
    </source>
</reference>
<evidence type="ECO:0000313" key="3">
    <source>
        <dbReference type="EMBL" id="KAH7127625.1"/>
    </source>
</evidence>
<comment type="caution">
    <text evidence="3">The sequence shown here is derived from an EMBL/GenBank/DDBJ whole genome shotgun (WGS) entry which is preliminary data.</text>
</comment>
<dbReference type="InterPro" id="IPR036291">
    <property type="entry name" value="NAD(P)-bd_dom_sf"/>
</dbReference>
<gene>
    <name evidence="3" type="ORF">EDB81DRAFT_872026</name>
</gene>
<dbReference type="Pfam" id="PF13561">
    <property type="entry name" value="adh_short_C2"/>
    <property type="match status" value="1"/>
</dbReference>
<evidence type="ECO:0000313" key="4">
    <source>
        <dbReference type="Proteomes" id="UP000738349"/>
    </source>
</evidence>
<dbReference type="SUPFAM" id="SSF51735">
    <property type="entry name" value="NAD(P)-binding Rossmann-fold domains"/>
    <property type="match status" value="1"/>
</dbReference>
<dbReference type="AlphaFoldDB" id="A0A9P9IQL6"/>
<protein>
    <submittedName>
        <fullName evidence="3">Short-chain dehydrogenase</fullName>
    </submittedName>
</protein>
<keyword evidence="2" id="KW-0560">Oxidoreductase</keyword>
<comment type="similarity">
    <text evidence="1">Belongs to the short-chain dehydrogenases/reductases (SDR) family.</text>
</comment>
<keyword evidence="4" id="KW-1185">Reference proteome</keyword>
<evidence type="ECO:0000256" key="1">
    <source>
        <dbReference type="ARBA" id="ARBA00006484"/>
    </source>
</evidence>
<accession>A0A9P9IQL6</accession>
<dbReference type="GO" id="GO:0016491">
    <property type="term" value="F:oxidoreductase activity"/>
    <property type="evidence" value="ECO:0007669"/>
    <property type="project" value="UniProtKB-KW"/>
</dbReference>
<dbReference type="Gene3D" id="3.40.50.720">
    <property type="entry name" value="NAD(P)-binding Rossmann-like Domain"/>
    <property type="match status" value="1"/>
</dbReference>
<dbReference type="OrthoDB" id="5336600at2759"/>
<dbReference type="InterPro" id="IPR002347">
    <property type="entry name" value="SDR_fam"/>
</dbReference>
<dbReference type="PANTHER" id="PTHR43669">
    <property type="entry name" value="5-KETO-D-GLUCONATE 5-REDUCTASE"/>
    <property type="match status" value="1"/>
</dbReference>
<organism evidence="3 4">
    <name type="scientific">Dactylonectria macrodidyma</name>
    <dbReference type="NCBI Taxonomy" id="307937"/>
    <lineage>
        <taxon>Eukaryota</taxon>
        <taxon>Fungi</taxon>
        <taxon>Dikarya</taxon>
        <taxon>Ascomycota</taxon>
        <taxon>Pezizomycotina</taxon>
        <taxon>Sordariomycetes</taxon>
        <taxon>Hypocreomycetidae</taxon>
        <taxon>Hypocreales</taxon>
        <taxon>Nectriaceae</taxon>
        <taxon>Dactylonectria</taxon>
    </lineage>
</organism>
<dbReference type="EMBL" id="JAGMUV010000019">
    <property type="protein sequence ID" value="KAH7127625.1"/>
    <property type="molecule type" value="Genomic_DNA"/>
</dbReference>
<proteinExistence type="inferred from homology"/>
<dbReference type="Proteomes" id="UP000738349">
    <property type="component" value="Unassembled WGS sequence"/>
</dbReference>
<evidence type="ECO:0000256" key="2">
    <source>
        <dbReference type="ARBA" id="ARBA00023002"/>
    </source>
</evidence>
<name>A0A9P9IQL6_9HYPO</name>
<dbReference type="PANTHER" id="PTHR43669:SF4">
    <property type="entry name" value="SHORT-CHAIN DEHYDROGENASE"/>
    <property type="match status" value="1"/>
</dbReference>